<evidence type="ECO:0000313" key="2">
    <source>
        <dbReference type="Proteomes" id="UP000824111"/>
    </source>
</evidence>
<sequence length="100" mass="11431">MLFKLKILLGITDNSKDTLLHVLLDCAVDEVKRYCRAEDVEELETLIVQMAVYKYNRIGTEGLQGENYSGAAYTYLNDYPEPIRAALADARRKRAVLKVY</sequence>
<reference evidence="1" key="2">
    <citation type="journal article" date="2021" name="PeerJ">
        <title>Extensive microbial diversity within the chicken gut microbiome revealed by metagenomics and culture.</title>
        <authorList>
            <person name="Gilroy R."/>
            <person name="Ravi A."/>
            <person name="Getino M."/>
            <person name="Pursley I."/>
            <person name="Horton D.L."/>
            <person name="Alikhan N.F."/>
            <person name="Baker D."/>
            <person name="Gharbi K."/>
            <person name="Hall N."/>
            <person name="Watson M."/>
            <person name="Adriaenssens E.M."/>
            <person name="Foster-Nyarko E."/>
            <person name="Jarju S."/>
            <person name="Secka A."/>
            <person name="Antonio M."/>
            <person name="Oren A."/>
            <person name="Chaudhuri R.R."/>
            <person name="La Ragione R."/>
            <person name="Hildebrand F."/>
            <person name="Pallen M.J."/>
        </authorList>
    </citation>
    <scope>NUCLEOTIDE SEQUENCE</scope>
    <source>
        <strain evidence="1">ChiSjej4B22-9803</strain>
    </source>
</reference>
<comment type="caution">
    <text evidence="1">The sequence shown here is derived from an EMBL/GenBank/DDBJ whole genome shotgun (WGS) entry which is preliminary data.</text>
</comment>
<protein>
    <submittedName>
        <fullName evidence="1">Phage head-tail connector protein</fullName>
    </submittedName>
</protein>
<dbReference type="AlphaFoldDB" id="A0A9D1LUU7"/>
<reference evidence="1" key="1">
    <citation type="submission" date="2020-10" db="EMBL/GenBank/DDBJ databases">
        <authorList>
            <person name="Gilroy R."/>
        </authorList>
    </citation>
    <scope>NUCLEOTIDE SEQUENCE</scope>
    <source>
        <strain evidence="1">ChiSjej4B22-9803</strain>
    </source>
</reference>
<dbReference type="Proteomes" id="UP000824111">
    <property type="component" value="Unassembled WGS sequence"/>
</dbReference>
<name>A0A9D1LUU7_9FIRM</name>
<dbReference type="Pfam" id="PF05135">
    <property type="entry name" value="Phage_connect_1"/>
    <property type="match status" value="1"/>
</dbReference>
<dbReference type="InterPro" id="IPR021146">
    <property type="entry name" value="Phage_gp6-like_head-tail"/>
</dbReference>
<dbReference type="Gene3D" id="1.10.246.150">
    <property type="match status" value="1"/>
</dbReference>
<dbReference type="InterPro" id="IPR053746">
    <property type="entry name" value="Viral_HT_Connector_Assembly"/>
</dbReference>
<proteinExistence type="predicted"/>
<accession>A0A9D1LUU7</accession>
<organism evidence="1 2">
    <name type="scientific">Candidatus Avimonoglobus intestinipullorum</name>
    <dbReference type="NCBI Taxonomy" id="2840699"/>
    <lineage>
        <taxon>Bacteria</taxon>
        <taxon>Bacillati</taxon>
        <taxon>Bacillota</taxon>
        <taxon>Clostridia</taxon>
        <taxon>Eubacteriales</taxon>
        <taxon>Candidatus Avimonoglobus</taxon>
    </lineage>
</organism>
<evidence type="ECO:0000313" key="1">
    <source>
        <dbReference type="EMBL" id="HIU48498.1"/>
    </source>
</evidence>
<dbReference type="EMBL" id="DVND01000106">
    <property type="protein sequence ID" value="HIU48498.1"/>
    <property type="molecule type" value="Genomic_DNA"/>
</dbReference>
<gene>
    <name evidence="1" type="ORF">IAB04_03985</name>
</gene>